<dbReference type="Proteomes" id="UP001501570">
    <property type="component" value="Unassembled WGS sequence"/>
</dbReference>
<protein>
    <submittedName>
        <fullName evidence="5">Arginase family protein</fullName>
    </submittedName>
</protein>
<evidence type="ECO:0000313" key="5">
    <source>
        <dbReference type="EMBL" id="GAA5186469.1"/>
    </source>
</evidence>
<keyword evidence="3" id="KW-0464">Manganese</keyword>
<comment type="similarity">
    <text evidence="4">Belongs to the arginase family.</text>
</comment>
<evidence type="ECO:0000256" key="3">
    <source>
        <dbReference type="ARBA" id="ARBA00023211"/>
    </source>
</evidence>
<evidence type="ECO:0000256" key="2">
    <source>
        <dbReference type="ARBA" id="ARBA00022801"/>
    </source>
</evidence>
<evidence type="ECO:0000256" key="4">
    <source>
        <dbReference type="PROSITE-ProRule" id="PRU00742"/>
    </source>
</evidence>
<organism evidence="5 6">
    <name type="scientific">Rugosimonospora acidiphila</name>
    <dbReference type="NCBI Taxonomy" id="556531"/>
    <lineage>
        <taxon>Bacteria</taxon>
        <taxon>Bacillati</taxon>
        <taxon>Actinomycetota</taxon>
        <taxon>Actinomycetes</taxon>
        <taxon>Micromonosporales</taxon>
        <taxon>Micromonosporaceae</taxon>
        <taxon>Rugosimonospora</taxon>
    </lineage>
</organism>
<keyword evidence="6" id="KW-1185">Reference proteome</keyword>
<accession>A0ABP9RUX3</accession>
<dbReference type="SUPFAM" id="SSF52768">
    <property type="entry name" value="Arginase/deacetylase"/>
    <property type="match status" value="1"/>
</dbReference>
<dbReference type="PANTHER" id="PTHR43782:SF3">
    <property type="entry name" value="ARGINASE"/>
    <property type="match status" value="1"/>
</dbReference>
<dbReference type="RefSeq" id="WP_345630465.1">
    <property type="nucleotide sequence ID" value="NZ_BAABJQ010000008.1"/>
</dbReference>
<evidence type="ECO:0000313" key="6">
    <source>
        <dbReference type="Proteomes" id="UP001501570"/>
    </source>
</evidence>
<dbReference type="Gene3D" id="3.40.800.10">
    <property type="entry name" value="Ureohydrolase domain"/>
    <property type="match status" value="1"/>
</dbReference>
<dbReference type="PROSITE" id="PS51409">
    <property type="entry name" value="ARGINASE_2"/>
    <property type="match status" value="1"/>
</dbReference>
<sequence length="304" mass="31908">MANHDQTNGLLPVEVICVPWSLGLRPDAGGAEPGTWSAPRALCEAGLGRRLGAVAVTELPHPPYQAEAQPGTRVRNGVTLREHSLLLVDAVSDAIAGGRLPVVLGGDCSLLLGCLGGARRHHEIALVHIDGHPDFTHPGNHDFATLGAAAGMDLALATGRGELILTRWPGLDGPLVEDRHVVQLGDRTGQALPPGLLVIGIDEMLAMGMDAAARRAVEHLRATHPIWVHVDLDVLDAAILPSVDTPGTPGLTFEELTRLLSRLRQTGRILGVDVTIYNPHLDPDSAHPSPIVGCVAAGLQGELA</sequence>
<keyword evidence="1" id="KW-0479">Metal-binding</keyword>
<name>A0ABP9RUX3_9ACTN</name>
<dbReference type="CDD" id="cd09999">
    <property type="entry name" value="Arginase-like_1"/>
    <property type="match status" value="1"/>
</dbReference>
<dbReference type="PRINTS" id="PR00116">
    <property type="entry name" value="ARGINASE"/>
</dbReference>
<comment type="caution">
    <text evidence="5">The sequence shown here is derived from an EMBL/GenBank/DDBJ whole genome shotgun (WGS) entry which is preliminary data.</text>
</comment>
<dbReference type="PANTHER" id="PTHR43782">
    <property type="entry name" value="ARGINASE"/>
    <property type="match status" value="1"/>
</dbReference>
<gene>
    <name evidence="5" type="ORF">GCM10023322_32780</name>
</gene>
<evidence type="ECO:0000256" key="1">
    <source>
        <dbReference type="ARBA" id="ARBA00022723"/>
    </source>
</evidence>
<proteinExistence type="inferred from homology"/>
<reference evidence="6" key="1">
    <citation type="journal article" date="2019" name="Int. J. Syst. Evol. Microbiol.">
        <title>The Global Catalogue of Microorganisms (GCM) 10K type strain sequencing project: providing services to taxonomists for standard genome sequencing and annotation.</title>
        <authorList>
            <consortium name="The Broad Institute Genomics Platform"/>
            <consortium name="The Broad Institute Genome Sequencing Center for Infectious Disease"/>
            <person name="Wu L."/>
            <person name="Ma J."/>
        </authorList>
    </citation>
    <scope>NUCLEOTIDE SEQUENCE [LARGE SCALE GENOMIC DNA]</scope>
    <source>
        <strain evidence="6">JCM 18304</strain>
    </source>
</reference>
<dbReference type="Pfam" id="PF00491">
    <property type="entry name" value="Arginase"/>
    <property type="match status" value="1"/>
</dbReference>
<dbReference type="InterPro" id="IPR023696">
    <property type="entry name" value="Ureohydrolase_dom_sf"/>
</dbReference>
<dbReference type="InterPro" id="IPR006035">
    <property type="entry name" value="Ureohydrolase"/>
</dbReference>
<keyword evidence="2" id="KW-0378">Hydrolase</keyword>
<dbReference type="EMBL" id="BAABJQ010000008">
    <property type="protein sequence ID" value="GAA5186469.1"/>
    <property type="molecule type" value="Genomic_DNA"/>
</dbReference>